<evidence type="ECO:0000256" key="1">
    <source>
        <dbReference type="SAM" id="MobiDB-lite"/>
    </source>
</evidence>
<reference evidence="2 3" key="1">
    <citation type="journal article" date="2015" name="Nature">
        <title>rRNA introns, odd ribosomes, and small enigmatic genomes across a large radiation of phyla.</title>
        <authorList>
            <person name="Brown C.T."/>
            <person name="Hug L.A."/>
            <person name="Thomas B.C."/>
            <person name="Sharon I."/>
            <person name="Castelle C.J."/>
            <person name="Singh A."/>
            <person name="Wilkins M.J."/>
            <person name="Williams K.H."/>
            <person name="Banfield J.F."/>
        </authorList>
    </citation>
    <scope>NUCLEOTIDE SEQUENCE [LARGE SCALE GENOMIC DNA]</scope>
</reference>
<gene>
    <name evidence="2" type="ORF">UX47_C0006G0019</name>
</gene>
<protein>
    <submittedName>
        <fullName evidence="2">Uncharacterized protein</fullName>
    </submittedName>
</protein>
<dbReference type="Proteomes" id="UP000034794">
    <property type="component" value="Unassembled WGS sequence"/>
</dbReference>
<evidence type="ECO:0000313" key="3">
    <source>
        <dbReference type="Proteomes" id="UP000034794"/>
    </source>
</evidence>
<dbReference type="EMBL" id="LCMI01000006">
    <property type="protein sequence ID" value="KKU33048.1"/>
    <property type="molecule type" value="Genomic_DNA"/>
</dbReference>
<evidence type="ECO:0000313" key="2">
    <source>
        <dbReference type="EMBL" id="KKU33048.1"/>
    </source>
</evidence>
<name>A0A0G1RSX0_9BACT</name>
<comment type="caution">
    <text evidence="2">The sequence shown here is derived from an EMBL/GenBank/DDBJ whole genome shotgun (WGS) entry which is preliminary data.</text>
</comment>
<dbReference type="AlphaFoldDB" id="A0A0G1RSX0"/>
<proteinExistence type="predicted"/>
<sequence>MALARERAVSAEMVERGVGVSVMVGVALKVDSGVGVRNSMIVGVGEGVTVVFCFSKVWVISRICCFSCWDWENRKTAATMATPAISRIIMVMNAPKEEPPLGTIVAGISTGAGGRSGSSGDWTTVSWTGEDAVS</sequence>
<accession>A0A0G1RSX0</accession>
<feature type="region of interest" description="Disordered" evidence="1">
    <location>
        <begin position="112"/>
        <end position="134"/>
    </location>
</feature>
<organism evidence="2 3">
    <name type="scientific">Candidatus Collierbacteria bacterium GW2011_GWA2_46_26</name>
    <dbReference type="NCBI Taxonomy" id="1618381"/>
    <lineage>
        <taxon>Bacteria</taxon>
        <taxon>Candidatus Collieribacteriota</taxon>
    </lineage>
</organism>